<evidence type="ECO:0008006" key="3">
    <source>
        <dbReference type="Google" id="ProtNLM"/>
    </source>
</evidence>
<sequence length="204" mass="22940">MTNLGLLGAVSVGKTTILRLFVKYLKTKKISDVKGGKSCTVVKTDFSGEAVLDPETGVKETKTIHPNRVVFRENELKRNHTLFAPGGDRGRAVVRMGVITISRIAKQIIAVFDCSRPIKDQFQFFRDVRFFPKGIFVCFNKYDLVPEADREKTIENMKTEIVAFFAKRKITVKEFHIVCAESIDGMESFNDAAAEMILKIATNI</sequence>
<dbReference type="Proteomes" id="UP001208689">
    <property type="component" value="Chromosome"/>
</dbReference>
<dbReference type="InterPro" id="IPR027417">
    <property type="entry name" value="P-loop_NTPase"/>
</dbReference>
<reference evidence="1" key="1">
    <citation type="submission" date="2022-09" db="EMBL/GenBank/DDBJ databases">
        <title>Actin cytoskeleton and complex cell architecture in an #Asgard archaeon.</title>
        <authorList>
            <person name="Ponce Toledo R.I."/>
            <person name="Schleper C."/>
            <person name="Rodrigues Oliveira T."/>
            <person name="Wollweber F."/>
            <person name="Xu J."/>
            <person name="Rittmann S."/>
            <person name="Klingl A."/>
            <person name="Pilhofer M."/>
        </authorList>
    </citation>
    <scope>NUCLEOTIDE SEQUENCE</scope>
    <source>
        <strain evidence="1">B-35</strain>
    </source>
</reference>
<protein>
    <recommendedName>
        <fullName evidence="3">G domain-containing protein</fullName>
    </recommendedName>
</protein>
<organism evidence="1 2">
    <name type="scientific">Candidatus Lokiarchaeum ossiferum</name>
    <dbReference type="NCBI Taxonomy" id="2951803"/>
    <lineage>
        <taxon>Archaea</taxon>
        <taxon>Promethearchaeati</taxon>
        <taxon>Promethearchaeota</taxon>
        <taxon>Promethearchaeia</taxon>
        <taxon>Promethearchaeales</taxon>
        <taxon>Promethearchaeaceae</taxon>
        <taxon>Candidatus Lokiarchaeum</taxon>
    </lineage>
</organism>
<name>A0ABY6HW61_9ARCH</name>
<evidence type="ECO:0000313" key="1">
    <source>
        <dbReference type="EMBL" id="UYP47754.1"/>
    </source>
</evidence>
<keyword evidence="2" id="KW-1185">Reference proteome</keyword>
<gene>
    <name evidence="1" type="ORF">NEF87_004039</name>
</gene>
<accession>A0ABY6HW61</accession>
<dbReference type="SUPFAM" id="SSF52540">
    <property type="entry name" value="P-loop containing nucleoside triphosphate hydrolases"/>
    <property type="match status" value="1"/>
</dbReference>
<dbReference type="EMBL" id="CP104013">
    <property type="protein sequence ID" value="UYP47754.1"/>
    <property type="molecule type" value="Genomic_DNA"/>
</dbReference>
<proteinExistence type="predicted"/>
<dbReference type="Gene3D" id="3.40.50.300">
    <property type="entry name" value="P-loop containing nucleotide triphosphate hydrolases"/>
    <property type="match status" value="1"/>
</dbReference>
<evidence type="ECO:0000313" key="2">
    <source>
        <dbReference type="Proteomes" id="UP001208689"/>
    </source>
</evidence>